<dbReference type="KEGG" id="noa:BKM31_50515"/>
<feature type="transmembrane region" description="Helical" evidence="7">
    <location>
        <begin position="78"/>
        <end position="100"/>
    </location>
</feature>
<dbReference type="InterPro" id="IPR020846">
    <property type="entry name" value="MFS_dom"/>
</dbReference>
<evidence type="ECO:0000313" key="9">
    <source>
        <dbReference type="EMBL" id="AQZ68625.1"/>
    </source>
</evidence>
<accession>A0A1V0AEI7</accession>
<evidence type="ECO:0000256" key="4">
    <source>
        <dbReference type="ARBA" id="ARBA00022692"/>
    </source>
</evidence>
<evidence type="ECO:0000256" key="7">
    <source>
        <dbReference type="SAM" id="Phobius"/>
    </source>
</evidence>
<proteinExistence type="predicted"/>
<keyword evidence="6 7" id="KW-0472">Membrane</keyword>
<organism evidence="9 10">
    <name type="scientific">[Actinomadura] parvosata subsp. kistnae</name>
    <dbReference type="NCBI Taxonomy" id="1909395"/>
    <lineage>
        <taxon>Bacteria</taxon>
        <taxon>Bacillati</taxon>
        <taxon>Actinomycetota</taxon>
        <taxon>Actinomycetes</taxon>
        <taxon>Streptosporangiales</taxon>
        <taxon>Streptosporangiaceae</taxon>
        <taxon>Nonomuraea</taxon>
    </lineage>
</organism>
<evidence type="ECO:0000256" key="5">
    <source>
        <dbReference type="ARBA" id="ARBA00022989"/>
    </source>
</evidence>
<dbReference type="STRING" id="1909395.BKM31_50515"/>
<evidence type="ECO:0000256" key="3">
    <source>
        <dbReference type="ARBA" id="ARBA00022475"/>
    </source>
</evidence>
<feature type="transmembrane region" description="Helical" evidence="7">
    <location>
        <begin position="120"/>
        <end position="147"/>
    </location>
</feature>
<dbReference type="GO" id="GO:0005886">
    <property type="term" value="C:plasma membrane"/>
    <property type="evidence" value="ECO:0007669"/>
    <property type="project" value="UniProtKB-SubCell"/>
</dbReference>
<evidence type="ECO:0000313" key="10">
    <source>
        <dbReference type="Proteomes" id="UP000190797"/>
    </source>
</evidence>
<dbReference type="Pfam" id="PF05977">
    <property type="entry name" value="MFS_3"/>
    <property type="match status" value="2"/>
</dbReference>
<comment type="subcellular location">
    <subcellularLocation>
        <location evidence="1">Cell membrane</location>
        <topology evidence="1">Multi-pass membrane protein</topology>
    </subcellularLocation>
</comment>
<keyword evidence="5 7" id="KW-1133">Transmembrane helix</keyword>
<feature type="transmembrane region" description="Helical" evidence="7">
    <location>
        <begin position="12"/>
        <end position="37"/>
    </location>
</feature>
<dbReference type="SUPFAM" id="SSF103473">
    <property type="entry name" value="MFS general substrate transporter"/>
    <property type="match status" value="1"/>
</dbReference>
<evidence type="ECO:0000259" key="8">
    <source>
        <dbReference type="PROSITE" id="PS50850"/>
    </source>
</evidence>
<feature type="transmembrane region" description="Helical" evidence="7">
    <location>
        <begin position="194"/>
        <end position="216"/>
    </location>
</feature>
<feature type="transmembrane region" description="Helical" evidence="7">
    <location>
        <begin position="228"/>
        <end position="249"/>
    </location>
</feature>
<keyword evidence="3" id="KW-1003">Cell membrane</keyword>
<evidence type="ECO:0000256" key="1">
    <source>
        <dbReference type="ARBA" id="ARBA00004651"/>
    </source>
</evidence>
<gene>
    <name evidence="9" type="ORF">BKM31_50515</name>
</gene>
<dbReference type="InterPro" id="IPR010290">
    <property type="entry name" value="TM_effector"/>
</dbReference>
<keyword evidence="4 7" id="KW-0812">Transmembrane</keyword>
<keyword evidence="10" id="KW-1185">Reference proteome</keyword>
<dbReference type="PROSITE" id="PS50850">
    <property type="entry name" value="MFS"/>
    <property type="match status" value="1"/>
</dbReference>
<dbReference type="CDD" id="cd06173">
    <property type="entry name" value="MFS_MefA_like"/>
    <property type="match status" value="1"/>
</dbReference>
<sequence>MTESLSRGYRRLWWATGISSVGDGAFTAAIPLLAVAVTRDARLVSVVSAATFLPWLLLSLPAGALVDRHDRVALMWRAQVIQAVIVAAIAVLAGAGRIGVPVLAVMAFTTVGLQFAGPPVGGLLFGVAAALPFGLDAISFAASAALLATLRDPRRRRAPGEHPSTRRGRDQRPPMRAAIAEGLRWLARHRLLRTLALLLALNTFCWQLGNVSLILLATQKLGLDAPGYGLLLAAAALGSLLGGLAGAPVIERAGPLPALVAALLTNAAAFVGIALSPNAVVLGALLAVTGFVTTLWNLVTVGLRQEIVPSGLLGRVNSVYRMLGWGLMPLGALAGGLVAHGLGVRAPYLVAGGLRGVVLLVAVPVLVGAMRGLRRAPVD</sequence>
<feature type="transmembrane region" description="Helical" evidence="7">
    <location>
        <begin position="348"/>
        <end position="367"/>
    </location>
</feature>
<keyword evidence="2" id="KW-0813">Transport</keyword>
<dbReference type="GO" id="GO:0022857">
    <property type="term" value="F:transmembrane transporter activity"/>
    <property type="evidence" value="ECO:0007669"/>
    <property type="project" value="InterPro"/>
</dbReference>
<feature type="domain" description="Major facilitator superfamily (MFS) profile" evidence="8">
    <location>
        <begin position="191"/>
        <end position="379"/>
    </location>
</feature>
<dbReference type="AlphaFoldDB" id="A0A1V0AEI7"/>
<dbReference type="PANTHER" id="PTHR23513:SF6">
    <property type="entry name" value="MAJOR FACILITATOR SUPERFAMILY ASSOCIATED DOMAIN-CONTAINING PROTEIN"/>
    <property type="match status" value="1"/>
</dbReference>
<reference evidence="10" key="1">
    <citation type="journal article" date="2017" name="Med. Chem. Commun.">
        <title>Nonomuraea sp. ATCC 55076 harbours the largest actinomycete chromosome to date and the kistamicin biosynthetic gene cluster.</title>
        <authorList>
            <person name="Nazari B."/>
            <person name="Forneris C.C."/>
            <person name="Gibson M.I."/>
            <person name="Moon K."/>
            <person name="Schramma K.R."/>
            <person name="Seyedsayamdost M.R."/>
        </authorList>
    </citation>
    <scope>NUCLEOTIDE SEQUENCE [LARGE SCALE GENOMIC DNA]</scope>
    <source>
        <strain evidence="10">ATCC 55076</strain>
    </source>
</reference>
<dbReference type="InterPro" id="IPR036259">
    <property type="entry name" value="MFS_trans_sf"/>
</dbReference>
<dbReference type="Gene3D" id="1.20.1250.20">
    <property type="entry name" value="MFS general substrate transporter like domains"/>
    <property type="match status" value="1"/>
</dbReference>
<evidence type="ECO:0000256" key="6">
    <source>
        <dbReference type="ARBA" id="ARBA00023136"/>
    </source>
</evidence>
<feature type="transmembrane region" description="Helical" evidence="7">
    <location>
        <begin position="322"/>
        <end position="342"/>
    </location>
</feature>
<feature type="transmembrane region" description="Helical" evidence="7">
    <location>
        <begin position="43"/>
        <end position="66"/>
    </location>
</feature>
<dbReference type="EMBL" id="CP017717">
    <property type="protein sequence ID" value="AQZ68625.1"/>
    <property type="molecule type" value="Genomic_DNA"/>
</dbReference>
<name>A0A1V0AEI7_9ACTN</name>
<protein>
    <submittedName>
        <fullName evidence="9">MFS transporter</fullName>
    </submittedName>
</protein>
<dbReference type="Proteomes" id="UP000190797">
    <property type="component" value="Chromosome"/>
</dbReference>
<evidence type="ECO:0000256" key="2">
    <source>
        <dbReference type="ARBA" id="ARBA00022448"/>
    </source>
</evidence>
<dbReference type="PANTHER" id="PTHR23513">
    <property type="entry name" value="INTEGRAL MEMBRANE EFFLUX PROTEIN-RELATED"/>
    <property type="match status" value="1"/>
</dbReference>
<dbReference type="OrthoDB" id="145388at2"/>
<feature type="transmembrane region" description="Helical" evidence="7">
    <location>
        <begin position="281"/>
        <end position="301"/>
    </location>
</feature>
<dbReference type="RefSeq" id="WP_080045007.1">
    <property type="nucleotide sequence ID" value="NZ_CP017717.1"/>
</dbReference>
<feature type="transmembrane region" description="Helical" evidence="7">
    <location>
        <begin position="256"/>
        <end position="275"/>
    </location>
</feature>